<dbReference type="Proteomes" id="UP000287519">
    <property type="component" value="Unassembled WGS sequence"/>
</dbReference>
<evidence type="ECO:0000313" key="2">
    <source>
        <dbReference type="Proteomes" id="UP000287519"/>
    </source>
</evidence>
<protein>
    <submittedName>
        <fullName evidence="1">Uncharacterized protein</fullName>
    </submittedName>
</protein>
<accession>A0A402C2M7</accession>
<name>A0A402C2M7_RHOWR</name>
<dbReference type="EMBL" id="BHYM01000012">
    <property type="protein sequence ID" value="GCE37812.1"/>
    <property type="molecule type" value="Genomic_DNA"/>
</dbReference>
<organism evidence="1 2">
    <name type="scientific">Rhodococcus wratislaviensis</name>
    <name type="common">Tsukamurella wratislaviensis</name>
    <dbReference type="NCBI Taxonomy" id="44752"/>
    <lineage>
        <taxon>Bacteria</taxon>
        <taxon>Bacillati</taxon>
        <taxon>Actinomycetota</taxon>
        <taxon>Actinomycetes</taxon>
        <taxon>Mycobacteriales</taxon>
        <taxon>Nocardiaceae</taxon>
        <taxon>Rhodococcus</taxon>
    </lineage>
</organism>
<keyword evidence="2" id="KW-1185">Reference proteome</keyword>
<comment type="caution">
    <text evidence="1">The sequence shown here is derived from an EMBL/GenBank/DDBJ whole genome shotgun (WGS) entry which is preliminary data.</text>
</comment>
<dbReference type="AlphaFoldDB" id="A0A402C2M7"/>
<evidence type="ECO:0000313" key="1">
    <source>
        <dbReference type="EMBL" id="GCE37812.1"/>
    </source>
</evidence>
<proteinExistence type="predicted"/>
<reference evidence="1 2" key="1">
    <citation type="submission" date="2018-11" db="EMBL/GenBank/DDBJ databases">
        <title>Microbial catabolism of amino acid.</title>
        <authorList>
            <person name="Hibi M."/>
            <person name="Ogawa J."/>
        </authorList>
    </citation>
    <scope>NUCLEOTIDE SEQUENCE [LARGE SCALE GENOMIC DNA]</scope>
    <source>
        <strain evidence="1 2">C31-06</strain>
    </source>
</reference>
<dbReference type="RefSeq" id="WP_263973376.1">
    <property type="nucleotide sequence ID" value="NZ_BHYM01000012.1"/>
</dbReference>
<gene>
    <name evidence="1" type="ORF">Rhow_000658</name>
</gene>
<sequence>MGAGSVHETFVDYDTLDYRRVSGVQAFEADARHVGMSAVVTR</sequence>